<accession>A0ABY3YJ56</accession>
<dbReference type="Pfam" id="PF00300">
    <property type="entry name" value="His_Phos_1"/>
    <property type="match status" value="1"/>
</dbReference>
<keyword evidence="3" id="KW-1185">Reference proteome</keyword>
<dbReference type="EMBL" id="CP094326">
    <property type="protein sequence ID" value="UNY97676.1"/>
    <property type="molecule type" value="Genomic_DNA"/>
</dbReference>
<protein>
    <recommendedName>
        <fullName evidence="1">Alpha-ribazole phosphatase</fullName>
        <ecNumber evidence="1">3.1.3.73</ecNumber>
    </recommendedName>
</protein>
<dbReference type="NCBIfam" id="TIGR03162">
    <property type="entry name" value="ribazole_cobC"/>
    <property type="match status" value="1"/>
</dbReference>
<dbReference type="InterPro" id="IPR017578">
    <property type="entry name" value="Ribazole_CobC"/>
</dbReference>
<dbReference type="CDD" id="cd07067">
    <property type="entry name" value="HP_PGM_like"/>
    <property type="match status" value="1"/>
</dbReference>
<reference evidence="2 3" key="1">
    <citation type="journal article" date="2018" name="Int. J. Syst. Evol. Microbiol.">
        <title>Zhouia spongiae sp. nov., isolated from a marine sponge.</title>
        <authorList>
            <person name="Zhuang L."/>
            <person name="Lin B."/>
            <person name="Qin F."/>
            <person name="Luo L."/>
        </authorList>
    </citation>
    <scope>NUCLEOTIDE SEQUENCE [LARGE SCALE GENOMIC DNA]</scope>
    <source>
        <strain evidence="2 3">HN-Y44</strain>
    </source>
</reference>
<sequence>MEIYLIRHTTPKIDKGICYGQADIPLNENFEKELQNIRKQLPENHNTFKVYTSPLKRCALLAKRISPNVIEDEALKELNFGNWELRKWNDIPTKELDPWMRDFVNVKVPYGESYTDLAKRVHNRLTHYIGCATDNLIIVTHAGPIRAFLATLLQVPLEKSFRIKIPYGSVVHINKTEDQIKLVSKIESENLT</sequence>
<dbReference type="InterPro" id="IPR003094">
    <property type="entry name" value="6Pfruct_kin"/>
</dbReference>
<name>A0ABY3YJ56_9FLAO</name>
<dbReference type="SUPFAM" id="SSF53254">
    <property type="entry name" value="Phosphoglycerate mutase-like"/>
    <property type="match status" value="1"/>
</dbReference>
<evidence type="ECO:0000313" key="3">
    <source>
        <dbReference type="Proteomes" id="UP000829476"/>
    </source>
</evidence>
<evidence type="ECO:0000256" key="1">
    <source>
        <dbReference type="NCBIfam" id="TIGR03162"/>
    </source>
</evidence>
<dbReference type="InterPro" id="IPR029033">
    <property type="entry name" value="His_PPase_superfam"/>
</dbReference>
<proteinExistence type="predicted"/>
<gene>
    <name evidence="2" type="primary">cobC</name>
    <name evidence="2" type="ORF">MQE36_11335</name>
</gene>
<dbReference type="PANTHER" id="PTHR10606:SF44">
    <property type="entry name" value="6-PHOSPHOFRUCTO 2-KINASE_FRUCTOSE 2,6-BISPHOSPHATASE LONG FORM"/>
    <property type="match status" value="1"/>
</dbReference>
<dbReference type="RefSeq" id="WP_242936087.1">
    <property type="nucleotide sequence ID" value="NZ_CP094326.1"/>
</dbReference>
<dbReference type="Proteomes" id="UP000829476">
    <property type="component" value="Chromosome"/>
</dbReference>
<organism evidence="2 3">
    <name type="scientific">Zhouia spongiae</name>
    <dbReference type="NCBI Taxonomy" id="2202721"/>
    <lineage>
        <taxon>Bacteria</taxon>
        <taxon>Pseudomonadati</taxon>
        <taxon>Bacteroidota</taxon>
        <taxon>Flavobacteriia</taxon>
        <taxon>Flavobacteriales</taxon>
        <taxon>Flavobacteriaceae</taxon>
        <taxon>Zhouia</taxon>
    </lineage>
</organism>
<dbReference type="InterPro" id="IPR013078">
    <property type="entry name" value="His_Pase_superF_clade-1"/>
</dbReference>
<dbReference type="Gene3D" id="3.40.50.1240">
    <property type="entry name" value="Phosphoglycerate mutase-like"/>
    <property type="match status" value="1"/>
</dbReference>
<evidence type="ECO:0000313" key="2">
    <source>
        <dbReference type="EMBL" id="UNY97676.1"/>
    </source>
</evidence>
<dbReference type="EC" id="3.1.3.73" evidence="1"/>
<dbReference type="SMART" id="SM00855">
    <property type="entry name" value="PGAM"/>
    <property type="match status" value="1"/>
</dbReference>
<dbReference type="PANTHER" id="PTHR10606">
    <property type="entry name" value="6-PHOSPHOFRUCTO-2-KINASE/FRUCTOSE-2,6-BISPHOSPHATASE"/>
    <property type="match status" value="1"/>
</dbReference>